<evidence type="ECO:0000256" key="3">
    <source>
        <dbReference type="ARBA" id="ARBA00018392"/>
    </source>
</evidence>
<accession>A0ABW5U4E5</accession>
<evidence type="ECO:0000259" key="6">
    <source>
        <dbReference type="PROSITE" id="PS50035"/>
    </source>
</evidence>
<sequence>MKLFLKMIAAILLALAAAILLARLFFALPEITERRDSKALPPPPEAPLVRSLAEQARAHPGLTGIASLGRGVDAFAARMMLADSAVSSIDAQYYIWHDDLTGSLLLDALWRAAERGVRVRLLLDDHGTSGLDPQLAALNAHPNAEVRLYNPFVLRRFKLLSYGFDFFRFNRRMHNKSFTVDGAATILGGRNIGDEYFDTGPTALYVDLDALAVGRIVPEVAANFDSYWAAEAVYPAAAILDGAPPQDPIADHADHYRDDPQLAAYREVMGQSDSVTQLRTGRLALEWTDALLVSDDPRKGMGKVPREDLLALRLSRAVGEIATRFDGVSPYFVPGAGGVRAFAGLERQGVAARMLTNSLAATDVLPVHAGYAKRRRALLAEGVGLFELKQEATGEIPKERIGPFGSSGASLHAKTFAVDGRRIFIGSFNFDPRSTRLNTEMGLLIDSPAMAGRLHAAFDQKFAGLAWQVSLQDDDLVWQDTGSGAVLAEEPGSTLLRRKALNVISWLPVEWLL</sequence>
<feature type="domain" description="PLD phosphodiesterase" evidence="6">
    <location>
        <begin position="169"/>
        <end position="196"/>
    </location>
</feature>
<name>A0ABW5U4E5_9RHOB</name>
<dbReference type="PANTHER" id="PTHR21248">
    <property type="entry name" value="CARDIOLIPIN SYNTHASE"/>
    <property type="match status" value="1"/>
</dbReference>
<dbReference type="SMART" id="SM00155">
    <property type="entry name" value="PLDc"/>
    <property type="match status" value="2"/>
</dbReference>
<dbReference type="PROSITE" id="PS50035">
    <property type="entry name" value="PLD"/>
    <property type="match status" value="2"/>
</dbReference>
<keyword evidence="8" id="KW-1185">Reference proteome</keyword>
<evidence type="ECO:0000256" key="5">
    <source>
        <dbReference type="ARBA" id="ARBA00029594"/>
    </source>
</evidence>
<protein>
    <recommendedName>
        <fullName evidence="3">Phospholipase D</fullName>
    </recommendedName>
    <alternativeName>
        <fullName evidence="5">Choline phosphatase</fullName>
    </alternativeName>
</protein>
<dbReference type="EMBL" id="JBHUMP010000008">
    <property type="protein sequence ID" value="MFD2740096.1"/>
    <property type="molecule type" value="Genomic_DNA"/>
</dbReference>
<dbReference type="InterPro" id="IPR025202">
    <property type="entry name" value="PLD-like_dom"/>
</dbReference>
<evidence type="ECO:0000256" key="1">
    <source>
        <dbReference type="ARBA" id="ARBA00003145"/>
    </source>
</evidence>
<dbReference type="Proteomes" id="UP001597474">
    <property type="component" value="Unassembled WGS sequence"/>
</dbReference>
<comment type="caution">
    <text evidence="7">The sequence shown here is derived from an EMBL/GenBank/DDBJ whole genome shotgun (WGS) entry which is preliminary data.</text>
</comment>
<dbReference type="PANTHER" id="PTHR21248:SF12">
    <property type="entry name" value="CARDIOLIPIN SYNTHASE C"/>
    <property type="match status" value="1"/>
</dbReference>
<dbReference type="InterPro" id="IPR001736">
    <property type="entry name" value="PLipase_D/transphosphatidylase"/>
</dbReference>
<dbReference type="Pfam" id="PF13091">
    <property type="entry name" value="PLDc_2"/>
    <property type="match status" value="2"/>
</dbReference>
<organism evidence="7 8">
    <name type="scientific">Sulfitobacter aestuarii</name>
    <dbReference type="NCBI Taxonomy" id="2161676"/>
    <lineage>
        <taxon>Bacteria</taxon>
        <taxon>Pseudomonadati</taxon>
        <taxon>Pseudomonadota</taxon>
        <taxon>Alphaproteobacteria</taxon>
        <taxon>Rhodobacterales</taxon>
        <taxon>Roseobacteraceae</taxon>
        <taxon>Sulfitobacter</taxon>
    </lineage>
</organism>
<dbReference type="RefSeq" id="WP_386374332.1">
    <property type="nucleotide sequence ID" value="NZ_JBHUMP010000008.1"/>
</dbReference>
<gene>
    <name evidence="7" type="ORF">ACFSUD_10980</name>
</gene>
<comment type="subcellular location">
    <subcellularLocation>
        <location evidence="2">Secreted</location>
    </subcellularLocation>
</comment>
<dbReference type="Gene3D" id="3.30.870.10">
    <property type="entry name" value="Endonuclease Chain A"/>
    <property type="match status" value="2"/>
</dbReference>
<feature type="domain" description="PLD phosphodiesterase" evidence="6">
    <location>
        <begin position="407"/>
        <end position="434"/>
    </location>
</feature>
<dbReference type="CDD" id="cd09111">
    <property type="entry name" value="PLDc_ymdC_like_1"/>
    <property type="match status" value="1"/>
</dbReference>
<reference evidence="8" key="1">
    <citation type="journal article" date="2019" name="Int. J. Syst. Evol. Microbiol.">
        <title>The Global Catalogue of Microorganisms (GCM) 10K type strain sequencing project: providing services to taxonomists for standard genome sequencing and annotation.</title>
        <authorList>
            <consortium name="The Broad Institute Genomics Platform"/>
            <consortium name="The Broad Institute Genome Sequencing Center for Infectious Disease"/>
            <person name="Wu L."/>
            <person name="Ma J."/>
        </authorList>
    </citation>
    <scope>NUCLEOTIDE SEQUENCE [LARGE SCALE GENOMIC DNA]</scope>
    <source>
        <strain evidence="8">TISTR 2562</strain>
    </source>
</reference>
<evidence type="ECO:0000313" key="7">
    <source>
        <dbReference type="EMBL" id="MFD2740096.1"/>
    </source>
</evidence>
<evidence type="ECO:0000256" key="4">
    <source>
        <dbReference type="ARBA" id="ARBA00022525"/>
    </source>
</evidence>
<dbReference type="SUPFAM" id="SSF56024">
    <property type="entry name" value="Phospholipase D/nuclease"/>
    <property type="match status" value="2"/>
</dbReference>
<evidence type="ECO:0000256" key="2">
    <source>
        <dbReference type="ARBA" id="ARBA00004613"/>
    </source>
</evidence>
<keyword evidence="4" id="KW-0964">Secreted</keyword>
<proteinExistence type="predicted"/>
<comment type="function">
    <text evidence="1">Could be a virulence factor.</text>
</comment>
<evidence type="ECO:0000313" key="8">
    <source>
        <dbReference type="Proteomes" id="UP001597474"/>
    </source>
</evidence>
<dbReference type="CDD" id="cd09113">
    <property type="entry name" value="PLDc_ymdC_like_2"/>
    <property type="match status" value="1"/>
</dbReference>